<gene>
    <name evidence="1" type="ORF">C9I28_08715</name>
</gene>
<protein>
    <submittedName>
        <fullName evidence="1">Uncharacterized protein</fullName>
    </submittedName>
</protein>
<organism evidence="1 2">
    <name type="scientific">Pseudoduganella armeniaca</name>
    <dbReference type="NCBI Taxonomy" id="2072590"/>
    <lineage>
        <taxon>Bacteria</taxon>
        <taxon>Pseudomonadati</taxon>
        <taxon>Pseudomonadota</taxon>
        <taxon>Betaproteobacteria</taxon>
        <taxon>Burkholderiales</taxon>
        <taxon>Oxalobacteraceae</taxon>
        <taxon>Telluria group</taxon>
        <taxon>Pseudoduganella</taxon>
    </lineage>
</organism>
<dbReference type="Proteomes" id="UP000240505">
    <property type="component" value="Chromosome"/>
</dbReference>
<name>A0A2R4C8A9_9BURK</name>
<keyword evidence="2" id="KW-1185">Reference proteome</keyword>
<evidence type="ECO:0000313" key="2">
    <source>
        <dbReference type="Proteomes" id="UP000240505"/>
    </source>
</evidence>
<sequence>MDSRQFQAMQAQVQQMLVELTGKRIDELRQMFDRCTSLADCLAIIEARGNRMRRCPIARVSDCTATASFMAFNAIAAASAAPASTR</sequence>
<accession>A0A2R4C8A9</accession>
<reference evidence="1 2" key="1">
    <citation type="submission" date="2018-03" db="EMBL/GenBank/DDBJ databases">
        <title>Massilia armeniaca sp. nov., isolated from desert soil.</title>
        <authorList>
            <person name="Huang H."/>
            <person name="Ren M."/>
        </authorList>
    </citation>
    <scope>NUCLEOTIDE SEQUENCE [LARGE SCALE GENOMIC DNA]</scope>
    <source>
        <strain evidence="1 2">ZMN-3</strain>
    </source>
</reference>
<evidence type="ECO:0000313" key="1">
    <source>
        <dbReference type="EMBL" id="AVR95800.1"/>
    </source>
</evidence>
<dbReference type="EMBL" id="CP028324">
    <property type="protein sequence ID" value="AVR95800.1"/>
    <property type="molecule type" value="Genomic_DNA"/>
</dbReference>
<dbReference type="KEGG" id="masz:C9I28_08715"/>
<proteinExistence type="predicted"/>
<dbReference type="AlphaFoldDB" id="A0A2R4C8A9"/>